<dbReference type="EnsemblMetazoa" id="CLYHEMT004960.1">
    <property type="protein sequence ID" value="CLYHEMP004960.1"/>
    <property type="gene ID" value="CLYHEMG004960"/>
</dbReference>
<dbReference type="OrthoDB" id="6038438at2759"/>
<dbReference type="Proteomes" id="UP000594262">
    <property type="component" value="Unplaced"/>
</dbReference>
<sequence>VVTHDLIKLQVVCQLVADLSEKANCHYTVDNGVEYKAISPVVTQLRFFFPSDGFFYGYCHKAENFCSWNHQNERVKYLDETEYLSKQNDVNSIAASGLDDMALGGTPEVTDDASVALTSSGIFQATSGGGWEQTFFFST</sequence>
<protein>
    <submittedName>
        <fullName evidence="1">Uncharacterized protein</fullName>
    </submittedName>
</protein>
<evidence type="ECO:0000313" key="1">
    <source>
        <dbReference type="EnsemblMetazoa" id="CLYHEMP004960.1"/>
    </source>
</evidence>
<evidence type="ECO:0000313" key="2">
    <source>
        <dbReference type="Proteomes" id="UP000594262"/>
    </source>
</evidence>
<name>A0A7M5WJL1_9CNID</name>
<organism evidence="1 2">
    <name type="scientific">Clytia hemisphaerica</name>
    <dbReference type="NCBI Taxonomy" id="252671"/>
    <lineage>
        <taxon>Eukaryota</taxon>
        <taxon>Metazoa</taxon>
        <taxon>Cnidaria</taxon>
        <taxon>Hydrozoa</taxon>
        <taxon>Hydroidolina</taxon>
        <taxon>Leptothecata</taxon>
        <taxon>Obeliida</taxon>
        <taxon>Clytiidae</taxon>
        <taxon>Clytia</taxon>
    </lineage>
</organism>
<keyword evidence="2" id="KW-1185">Reference proteome</keyword>
<proteinExistence type="predicted"/>
<reference evidence="1" key="1">
    <citation type="submission" date="2021-01" db="UniProtKB">
        <authorList>
            <consortium name="EnsemblMetazoa"/>
        </authorList>
    </citation>
    <scope>IDENTIFICATION</scope>
</reference>
<dbReference type="AlphaFoldDB" id="A0A7M5WJL1"/>
<accession>A0A7M5WJL1</accession>